<feature type="region of interest" description="Disordered" evidence="1">
    <location>
        <begin position="1"/>
        <end position="24"/>
    </location>
</feature>
<dbReference type="AlphaFoldDB" id="A0A812R2A8"/>
<gene>
    <name evidence="2" type="ORF">SNEC2469_LOCUS11405</name>
</gene>
<dbReference type="EMBL" id="CAJNJA010018092">
    <property type="protein sequence ID" value="CAE7415112.1"/>
    <property type="molecule type" value="Genomic_DNA"/>
</dbReference>
<comment type="caution">
    <text evidence="2">The sequence shown here is derived from an EMBL/GenBank/DDBJ whole genome shotgun (WGS) entry which is preliminary data.</text>
</comment>
<evidence type="ECO:0000313" key="3">
    <source>
        <dbReference type="Proteomes" id="UP000601435"/>
    </source>
</evidence>
<proteinExistence type="predicted"/>
<reference evidence="2" key="1">
    <citation type="submission" date="2021-02" db="EMBL/GenBank/DDBJ databases">
        <authorList>
            <person name="Dougan E. K."/>
            <person name="Rhodes N."/>
            <person name="Thang M."/>
            <person name="Chan C."/>
        </authorList>
    </citation>
    <scope>NUCLEOTIDE SEQUENCE</scope>
</reference>
<accession>A0A812R2A8</accession>
<dbReference type="OrthoDB" id="10328730at2759"/>
<evidence type="ECO:0000313" key="2">
    <source>
        <dbReference type="EMBL" id="CAE7415112.1"/>
    </source>
</evidence>
<feature type="region of interest" description="Disordered" evidence="1">
    <location>
        <begin position="84"/>
        <end position="139"/>
    </location>
</feature>
<keyword evidence="3" id="KW-1185">Reference proteome</keyword>
<feature type="compositionally biased region" description="Low complexity" evidence="1">
    <location>
        <begin position="94"/>
        <end position="115"/>
    </location>
</feature>
<organism evidence="2 3">
    <name type="scientific">Symbiodinium necroappetens</name>
    <dbReference type="NCBI Taxonomy" id="1628268"/>
    <lineage>
        <taxon>Eukaryota</taxon>
        <taxon>Sar</taxon>
        <taxon>Alveolata</taxon>
        <taxon>Dinophyceae</taxon>
        <taxon>Suessiales</taxon>
        <taxon>Symbiodiniaceae</taxon>
        <taxon>Symbiodinium</taxon>
    </lineage>
</organism>
<name>A0A812R2A8_9DINO</name>
<evidence type="ECO:0000256" key="1">
    <source>
        <dbReference type="SAM" id="MobiDB-lite"/>
    </source>
</evidence>
<feature type="non-terminal residue" evidence="2">
    <location>
        <position position="139"/>
    </location>
</feature>
<protein>
    <submittedName>
        <fullName evidence="2">Uncharacterized protein</fullName>
    </submittedName>
</protein>
<dbReference type="Proteomes" id="UP000601435">
    <property type="component" value="Unassembled WGS sequence"/>
</dbReference>
<sequence>GLKLWTATGRLRTGHRPPPQQALPKCYVPLPPEHLWERPPMTRSEVTERRIIEAARCPQSRNWMEELALESAEFHEARRPLMTSARVRGRGAQTSRSASSVTVTSAADTDTSSSVGRPGRPRLARKVSFNLPQVPKTHR</sequence>